<dbReference type="CDD" id="cd02440">
    <property type="entry name" value="AdoMet_MTases"/>
    <property type="match status" value="1"/>
</dbReference>
<dbReference type="GO" id="GO:0005739">
    <property type="term" value="C:mitochondrion"/>
    <property type="evidence" value="ECO:0007669"/>
    <property type="project" value="TreeGrafter"/>
</dbReference>
<dbReference type="InterPro" id="IPR050320">
    <property type="entry name" value="N5-glutamine_MTase"/>
</dbReference>
<dbReference type="SUPFAM" id="SSF53335">
    <property type="entry name" value="S-adenosyl-L-methionine-dependent methyltransferases"/>
    <property type="match status" value="1"/>
</dbReference>
<evidence type="ECO:0000313" key="2">
    <source>
        <dbReference type="Ensembl" id="ENSMMMP00000002416.1"/>
    </source>
</evidence>
<dbReference type="AlphaFoldDB" id="A0A8C5YNU1"/>
<feature type="domain" description="Release factor glutamine methyltransferase N-terminal" evidence="1">
    <location>
        <begin position="46"/>
        <end position="116"/>
    </location>
</feature>
<dbReference type="PROSITE" id="PS00092">
    <property type="entry name" value="N6_MTASE"/>
    <property type="match status" value="1"/>
</dbReference>
<dbReference type="InterPro" id="IPR029063">
    <property type="entry name" value="SAM-dependent_MTases_sf"/>
</dbReference>
<dbReference type="PANTHER" id="PTHR18895:SF74">
    <property type="entry name" value="MTRF1L RELEASE FACTOR GLUTAMINE METHYLTRANSFERASE"/>
    <property type="match status" value="1"/>
</dbReference>
<dbReference type="GO" id="GO:0032259">
    <property type="term" value="P:methylation"/>
    <property type="evidence" value="ECO:0007669"/>
    <property type="project" value="InterPro"/>
</dbReference>
<evidence type="ECO:0000259" key="1">
    <source>
        <dbReference type="Pfam" id="PF17827"/>
    </source>
</evidence>
<reference evidence="2" key="1">
    <citation type="submission" date="2025-08" db="UniProtKB">
        <authorList>
            <consortium name="Ensembl"/>
        </authorList>
    </citation>
    <scope>IDENTIFICATION</scope>
</reference>
<protein>
    <submittedName>
        <fullName evidence="2">HemK methyltransferase family member 1</fullName>
    </submittedName>
</protein>
<gene>
    <name evidence="2" type="primary">HEMK1</name>
</gene>
<dbReference type="InterPro" id="IPR002052">
    <property type="entry name" value="DNA_methylase_N6_adenine_CS"/>
</dbReference>
<dbReference type="GO" id="GO:0102559">
    <property type="term" value="F:peptide chain release factor N(5)-glutamine methyltransferase activity"/>
    <property type="evidence" value="ECO:0007669"/>
    <property type="project" value="Ensembl"/>
</dbReference>
<organism evidence="2 3">
    <name type="scientific">Marmota marmota marmota</name>
    <name type="common">Alpine marmot</name>
    <dbReference type="NCBI Taxonomy" id="9994"/>
    <lineage>
        <taxon>Eukaryota</taxon>
        <taxon>Metazoa</taxon>
        <taxon>Chordata</taxon>
        <taxon>Craniata</taxon>
        <taxon>Vertebrata</taxon>
        <taxon>Euteleostomi</taxon>
        <taxon>Mammalia</taxon>
        <taxon>Eutheria</taxon>
        <taxon>Euarchontoglires</taxon>
        <taxon>Glires</taxon>
        <taxon>Rodentia</taxon>
        <taxon>Sciuromorpha</taxon>
        <taxon>Sciuridae</taxon>
        <taxon>Xerinae</taxon>
        <taxon>Marmotini</taxon>
        <taxon>Marmota</taxon>
    </lineage>
</organism>
<proteinExistence type="predicted"/>
<keyword evidence="3" id="KW-1185">Reference proteome</keyword>
<dbReference type="GO" id="GO:0003676">
    <property type="term" value="F:nucleic acid binding"/>
    <property type="evidence" value="ECO:0007669"/>
    <property type="project" value="InterPro"/>
</dbReference>
<dbReference type="PANTHER" id="PTHR18895">
    <property type="entry name" value="HEMK METHYLTRANSFERASE"/>
    <property type="match status" value="1"/>
</dbReference>
<dbReference type="Gene3D" id="3.40.50.150">
    <property type="entry name" value="Vaccinia Virus protein VP39"/>
    <property type="match status" value="2"/>
</dbReference>
<dbReference type="Proteomes" id="UP000694407">
    <property type="component" value="Unplaced"/>
</dbReference>
<reference evidence="2" key="2">
    <citation type="submission" date="2025-09" db="UniProtKB">
        <authorList>
            <consortium name="Ensembl"/>
        </authorList>
    </citation>
    <scope>IDENTIFICATION</scope>
</reference>
<accession>A0A8C5YNU1</accession>
<dbReference type="GeneTree" id="ENSGT00390000014125"/>
<sequence>MKLWAQMLWALLSGPGRRRGGIRGLAFSSWQSHPPLAGLLSPTGLVSHWTRVFEKRGIPEARESSEYIVAHVLGAKTFQSLKPVLWTQPLTPQQLQCIQVLCSRRLQRVPVQYILGEWDFRGLSLKMLPPVFIPRPETEELVEWVLEEVAQRPNVVEAQGGPLILEVGCGSGAISLSLLSQLPQVSPLYIPCLTLVRLGVIRTVPPFGPSHISLLEAREGKDRIVSSPAWSQPLTLIPICLGRSWPERKKLLSISLLFWWGMLVIGPGISQHSVSHHLFLGQSQVIAVDKEEAAINLTYENAQRLRLQDRIQIIPFDVTSVGSWTHLLPWGPMDLIVSNPPYIFHHDMEQLAPEIRSYEDPVALDGGEEGMDIITHILTLAPQFLKDSGSIFLEVEPRHPELVSNWLQSHPDLCLNLVAVRRDFCGRPRFLHVQRSGP</sequence>
<dbReference type="InterPro" id="IPR040758">
    <property type="entry name" value="PrmC_N"/>
</dbReference>
<evidence type="ECO:0000313" key="3">
    <source>
        <dbReference type="Proteomes" id="UP000694407"/>
    </source>
</evidence>
<dbReference type="Ensembl" id="ENSMMMT00000002729.1">
    <property type="protein sequence ID" value="ENSMMMP00000002416.1"/>
    <property type="gene ID" value="ENSMMMG00000002218.1"/>
</dbReference>
<name>A0A8C5YNU1_MARMA</name>
<dbReference type="Gene3D" id="1.10.8.10">
    <property type="entry name" value="DNA helicase RuvA subunit, C-terminal domain"/>
    <property type="match status" value="1"/>
</dbReference>
<dbReference type="Pfam" id="PF17827">
    <property type="entry name" value="PrmC_N"/>
    <property type="match status" value="1"/>
</dbReference>